<evidence type="ECO:0000256" key="4">
    <source>
        <dbReference type="ARBA" id="ARBA00022833"/>
    </source>
</evidence>
<dbReference type="PROSITE" id="PS00028">
    <property type="entry name" value="ZINC_FINGER_C2H2_1"/>
    <property type="match status" value="7"/>
</dbReference>
<evidence type="ECO:0000256" key="5">
    <source>
        <dbReference type="PROSITE-ProRule" id="PRU00042"/>
    </source>
</evidence>
<keyword evidence="9" id="KW-1185">Reference proteome</keyword>
<feature type="region of interest" description="Disordered" evidence="6">
    <location>
        <begin position="9"/>
        <end position="29"/>
    </location>
</feature>
<keyword evidence="1" id="KW-0479">Metal-binding</keyword>
<feature type="compositionally biased region" description="Polar residues" evidence="6">
    <location>
        <begin position="15"/>
        <end position="29"/>
    </location>
</feature>
<dbReference type="Proteomes" id="UP000828390">
    <property type="component" value="Unassembled WGS sequence"/>
</dbReference>
<evidence type="ECO:0000259" key="7">
    <source>
        <dbReference type="PROSITE" id="PS50157"/>
    </source>
</evidence>
<dbReference type="PANTHER" id="PTHR24379:SF121">
    <property type="entry name" value="C2H2-TYPE DOMAIN-CONTAINING PROTEIN"/>
    <property type="match status" value="1"/>
</dbReference>
<keyword evidence="3 5" id="KW-0863">Zinc-finger</keyword>
<dbReference type="SUPFAM" id="SSF57667">
    <property type="entry name" value="beta-beta-alpha zinc fingers"/>
    <property type="match status" value="2"/>
</dbReference>
<evidence type="ECO:0000256" key="2">
    <source>
        <dbReference type="ARBA" id="ARBA00022737"/>
    </source>
</evidence>
<feature type="domain" description="C2H2-type" evidence="7">
    <location>
        <begin position="374"/>
        <end position="401"/>
    </location>
</feature>
<dbReference type="EMBL" id="JAIWYP010000009">
    <property type="protein sequence ID" value="KAH3775861.1"/>
    <property type="molecule type" value="Genomic_DNA"/>
</dbReference>
<dbReference type="AlphaFoldDB" id="A0A9D4E9X8"/>
<reference evidence="8" key="1">
    <citation type="journal article" date="2019" name="bioRxiv">
        <title>The Genome of the Zebra Mussel, Dreissena polymorpha: A Resource for Invasive Species Research.</title>
        <authorList>
            <person name="McCartney M.A."/>
            <person name="Auch B."/>
            <person name="Kono T."/>
            <person name="Mallez S."/>
            <person name="Zhang Y."/>
            <person name="Obille A."/>
            <person name="Becker A."/>
            <person name="Abrahante J.E."/>
            <person name="Garbe J."/>
            <person name="Badalamenti J.P."/>
            <person name="Herman A."/>
            <person name="Mangelson H."/>
            <person name="Liachko I."/>
            <person name="Sullivan S."/>
            <person name="Sone E.D."/>
            <person name="Koren S."/>
            <person name="Silverstein K.A.T."/>
            <person name="Beckman K.B."/>
            <person name="Gohl D.M."/>
        </authorList>
    </citation>
    <scope>NUCLEOTIDE SEQUENCE</scope>
    <source>
        <strain evidence="8">Duluth1</strain>
        <tissue evidence="8">Whole animal</tissue>
    </source>
</reference>
<dbReference type="GO" id="GO:0008270">
    <property type="term" value="F:zinc ion binding"/>
    <property type="evidence" value="ECO:0007669"/>
    <property type="project" value="UniProtKB-KW"/>
</dbReference>
<dbReference type="InterPro" id="IPR036236">
    <property type="entry name" value="Znf_C2H2_sf"/>
</dbReference>
<feature type="domain" description="C2H2-type" evidence="7">
    <location>
        <begin position="345"/>
        <end position="367"/>
    </location>
</feature>
<dbReference type="PANTHER" id="PTHR24379">
    <property type="entry name" value="KRAB AND ZINC FINGER DOMAIN-CONTAINING"/>
    <property type="match status" value="1"/>
</dbReference>
<dbReference type="PROSITE" id="PS50157">
    <property type="entry name" value="ZINC_FINGER_C2H2_2"/>
    <property type="match status" value="6"/>
</dbReference>
<evidence type="ECO:0000313" key="8">
    <source>
        <dbReference type="EMBL" id="KAH3775861.1"/>
    </source>
</evidence>
<proteinExistence type="predicted"/>
<evidence type="ECO:0000256" key="1">
    <source>
        <dbReference type="ARBA" id="ARBA00022723"/>
    </source>
</evidence>
<feature type="region of interest" description="Disordered" evidence="6">
    <location>
        <begin position="432"/>
        <end position="452"/>
    </location>
</feature>
<feature type="domain" description="C2H2-type" evidence="7">
    <location>
        <begin position="286"/>
        <end position="313"/>
    </location>
</feature>
<keyword evidence="4" id="KW-0862">Zinc</keyword>
<reference evidence="8" key="2">
    <citation type="submission" date="2020-11" db="EMBL/GenBank/DDBJ databases">
        <authorList>
            <person name="McCartney M.A."/>
            <person name="Auch B."/>
            <person name="Kono T."/>
            <person name="Mallez S."/>
            <person name="Becker A."/>
            <person name="Gohl D.M."/>
            <person name="Silverstein K.A.T."/>
            <person name="Koren S."/>
            <person name="Bechman K.B."/>
            <person name="Herman A."/>
            <person name="Abrahante J.E."/>
            <person name="Garbe J."/>
        </authorList>
    </citation>
    <scope>NUCLEOTIDE SEQUENCE</scope>
    <source>
        <strain evidence="8">Duluth1</strain>
        <tissue evidence="8">Whole animal</tissue>
    </source>
</reference>
<dbReference type="Gene3D" id="3.30.160.60">
    <property type="entry name" value="Classic Zinc Finger"/>
    <property type="match status" value="4"/>
</dbReference>
<dbReference type="SMART" id="SM00355">
    <property type="entry name" value="ZnF_C2H2"/>
    <property type="match status" value="11"/>
</dbReference>
<evidence type="ECO:0000256" key="6">
    <source>
        <dbReference type="SAM" id="MobiDB-lite"/>
    </source>
</evidence>
<name>A0A9D4E9X8_DREPO</name>
<feature type="compositionally biased region" description="Polar residues" evidence="6">
    <location>
        <begin position="441"/>
        <end position="452"/>
    </location>
</feature>
<gene>
    <name evidence="8" type="ORF">DPMN_177270</name>
</gene>
<feature type="domain" description="C2H2-type" evidence="7">
    <location>
        <begin position="132"/>
        <end position="159"/>
    </location>
</feature>
<evidence type="ECO:0000256" key="3">
    <source>
        <dbReference type="ARBA" id="ARBA00022771"/>
    </source>
</evidence>
<evidence type="ECO:0000313" key="9">
    <source>
        <dbReference type="Proteomes" id="UP000828390"/>
    </source>
</evidence>
<dbReference type="InterPro" id="IPR013087">
    <property type="entry name" value="Znf_C2H2_type"/>
</dbReference>
<sequence length="523" mass="58120">MQDHGLKLVIGNKYSPESSPKHVTSTSGSFESNPVIYIDTVSRNGTEPEISSVSDKPASLLHTALTSSLTSSMSLTGVNLPESPTSEATYSEKLISTYGDKVCLACPFCSQTFKSKSELEKHSKIHVNTGSQKCNICDEVFESSGILAEHKLTHCKIQQGNVCVACKMPLNVEEQFYLHSQEHGFQGAVMQCIVCRQTLSSLLELQMHGKHHFQSRSFCSYTCCVCLKSFDSDENLVSKINGSGRTYYICKPCYLGKAEFPCPQCGARYTTSSGLEEHVHSHKKSYQCIKCQESFSSEQEIQLHVATHMMTEGNIHECCICFTILDSPAKLQCHLIEHTFANSEFKCHACGRKFKSAAEIQTHALDHGVLARKFNCSLCSQRFFFSAELENHNYVHQKSRETSLSDSDKGFLSQHLTIYPLAHPVFEEKPVSSLRGHSPGKGQSTVKFQSPAQNVKKHVEDSDLSCTKCDKSFRSVILLSEHYKMCNVASLASAVGSWTHGCPCCSENFQTLSELQNHMYKGN</sequence>
<dbReference type="Pfam" id="PF13894">
    <property type="entry name" value="zf-C2H2_4"/>
    <property type="match status" value="1"/>
</dbReference>
<protein>
    <recommendedName>
        <fullName evidence="7">C2H2-type domain-containing protein</fullName>
    </recommendedName>
</protein>
<feature type="domain" description="C2H2-type" evidence="7">
    <location>
        <begin position="104"/>
        <end position="131"/>
    </location>
</feature>
<accession>A0A9D4E9X8</accession>
<comment type="caution">
    <text evidence="8">The sequence shown here is derived from an EMBL/GenBank/DDBJ whole genome shotgun (WGS) entry which is preliminary data.</text>
</comment>
<keyword evidence="2" id="KW-0677">Repeat</keyword>
<organism evidence="8 9">
    <name type="scientific">Dreissena polymorpha</name>
    <name type="common">Zebra mussel</name>
    <name type="synonym">Mytilus polymorpha</name>
    <dbReference type="NCBI Taxonomy" id="45954"/>
    <lineage>
        <taxon>Eukaryota</taxon>
        <taxon>Metazoa</taxon>
        <taxon>Spiralia</taxon>
        <taxon>Lophotrochozoa</taxon>
        <taxon>Mollusca</taxon>
        <taxon>Bivalvia</taxon>
        <taxon>Autobranchia</taxon>
        <taxon>Heteroconchia</taxon>
        <taxon>Euheterodonta</taxon>
        <taxon>Imparidentia</taxon>
        <taxon>Neoheterodontei</taxon>
        <taxon>Myida</taxon>
        <taxon>Dreissenoidea</taxon>
        <taxon>Dreissenidae</taxon>
        <taxon>Dreissena</taxon>
    </lineage>
</organism>
<feature type="domain" description="C2H2-type" evidence="7">
    <location>
        <begin position="260"/>
        <end position="287"/>
    </location>
</feature>
<dbReference type="Pfam" id="PF00096">
    <property type="entry name" value="zf-C2H2"/>
    <property type="match status" value="1"/>
</dbReference>